<dbReference type="Pfam" id="PF16389">
    <property type="entry name" value="DUF4998"/>
    <property type="match status" value="1"/>
</dbReference>
<dbReference type="Proteomes" id="UP000247903">
    <property type="component" value="Unassembled WGS sequence"/>
</dbReference>
<evidence type="ECO:0000313" key="3">
    <source>
        <dbReference type="Proteomes" id="UP000247903"/>
    </source>
</evidence>
<organism evidence="2 3">
    <name type="scientific">Flavobacterium cheongpyeongense</name>
    <dbReference type="NCBI Taxonomy" id="2212651"/>
    <lineage>
        <taxon>Bacteria</taxon>
        <taxon>Pseudomonadati</taxon>
        <taxon>Bacteroidota</taxon>
        <taxon>Flavobacteriia</taxon>
        <taxon>Flavobacteriales</taxon>
        <taxon>Flavobacteriaceae</taxon>
        <taxon>Flavobacterium</taxon>
    </lineage>
</organism>
<evidence type="ECO:0000313" key="2">
    <source>
        <dbReference type="EMBL" id="PXY38828.1"/>
    </source>
</evidence>
<dbReference type="EMBL" id="QJHK01000030">
    <property type="protein sequence ID" value="PXY38828.1"/>
    <property type="molecule type" value="Genomic_DNA"/>
</dbReference>
<sequence>MVILIFNIKMKTMKNLRNILVIIFVVLSVLIINSCTSGDEYLKFTKGGAISYTGKIDSLKLFPGRNRLEVQGLIISDPKVTELRIYWNNKKDSVTVPITRTSGIDAVSKIIDNLEENIYNFEFRTFDAKGNSSIAVTASAEVYGDRYISSLINRPILNNVLIGSELTVNFINLNADSGALGTEIEYTNSSDQLKTVFTDISKGSVVISDFKSGSTYRYTTLYKPVTKSIDTFYAAYKDVRPVPTPVLLNAKQPFSYASYDGGRWGVIANWTTNAAAKNHNGYGGYDGGCCGKANNATVNFESGWGAPAITNGKLYQSVTAEPATYQLKVVVFESNHLESDPGGFYIIVAKGDVELPDVESVSTATDVLKYKRVLSNGIGRTEYILEFTIDQTTPITVGISTSQPDWGRFCTISSFEIVVK</sequence>
<accession>A0A2V4BIP1</accession>
<comment type="caution">
    <text evidence="2">The sequence shown here is derived from an EMBL/GenBank/DDBJ whole genome shotgun (WGS) entry which is preliminary data.</text>
</comment>
<gene>
    <name evidence="2" type="ORF">DMB65_20830</name>
</gene>
<feature type="domain" description="DUF5013" evidence="1">
    <location>
        <begin position="249"/>
        <end position="398"/>
    </location>
</feature>
<dbReference type="AlphaFoldDB" id="A0A2V4BIP1"/>
<dbReference type="OrthoDB" id="9794261at2"/>
<proteinExistence type="predicted"/>
<evidence type="ECO:0000259" key="1">
    <source>
        <dbReference type="Pfam" id="PF16405"/>
    </source>
</evidence>
<dbReference type="InterPro" id="IPR032181">
    <property type="entry name" value="DUF5013"/>
</dbReference>
<dbReference type="Pfam" id="PF16405">
    <property type="entry name" value="DUF5013"/>
    <property type="match status" value="1"/>
</dbReference>
<protein>
    <recommendedName>
        <fullName evidence="1">DUF5013 domain-containing protein</fullName>
    </recommendedName>
</protein>
<name>A0A2V4BIP1_9FLAO</name>
<reference evidence="2 3" key="1">
    <citation type="submission" date="2018-05" db="EMBL/GenBank/DDBJ databases">
        <title>Flavobacterium sp. strain IMCC34759, incomplete genome.</title>
        <authorList>
            <person name="Joung Y."/>
            <person name="Cho J."/>
        </authorList>
    </citation>
    <scope>NUCLEOTIDE SEQUENCE [LARGE SCALE GENOMIC DNA]</scope>
    <source>
        <strain evidence="2 3">IMCC34759</strain>
    </source>
</reference>
<keyword evidence="3" id="KW-1185">Reference proteome</keyword>